<dbReference type="EMBL" id="JBHUHQ010000011">
    <property type="protein sequence ID" value="MFD2043826.1"/>
    <property type="molecule type" value="Genomic_DNA"/>
</dbReference>
<gene>
    <name evidence="2" type="ORF">ACFSJF_06050</name>
</gene>
<feature type="transmembrane region" description="Helical" evidence="1">
    <location>
        <begin position="12"/>
        <end position="36"/>
    </location>
</feature>
<keyword evidence="1" id="KW-0472">Membrane</keyword>
<organism evidence="2 3">
    <name type="scientific">Ornithinibacillus salinisoli</name>
    <dbReference type="NCBI Taxonomy" id="1848459"/>
    <lineage>
        <taxon>Bacteria</taxon>
        <taxon>Bacillati</taxon>
        <taxon>Bacillota</taxon>
        <taxon>Bacilli</taxon>
        <taxon>Bacillales</taxon>
        <taxon>Bacillaceae</taxon>
        <taxon>Ornithinibacillus</taxon>
    </lineage>
</organism>
<proteinExistence type="predicted"/>
<reference evidence="3" key="1">
    <citation type="journal article" date="2019" name="Int. J. Syst. Evol. Microbiol.">
        <title>The Global Catalogue of Microorganisms (GCM) 10K type strain sequencing project: providing services to taxonomists for standard genome sequencing and annotation.</title>
        <authorList>
            <consortium name="The Broad Institute Genomics Platform"/>
            <consortium name="The Broad Institute Genome Sequencing Center for Infectious Disease"/>
            <person name="Wu L."/>
            <person name="Ma J."/>
        </authorList>
    </citation>
    <scope>NUCLEOTIDE SEQUENCE [LARGE SCALE GENOMIC DNA]</scope>
    <source>
        <strain evidence="3">R28</strain>
    </source>
</reference>
<name>A0ABW4VYM8_9BACI</name>
<protein>
    <submittedName>
        <fullName evidence="2">Uncharacterized protein</fullName>
    </submittedName>
</protein>
<sequence>MPPIGHAIITRTFAVLSSITTGTVVGLVVAVIGSGLSKVIVRR</sequence>
<evidence type="ECO:0000256" key="1">
    <source>
        <dbReference type="SAM" id="Phobius"/>
    </source>
</evidence>
<dbReference type="Proteomes" id="UP001597383">
    <property type="component" value="Unassembled WGS sequence"/>
</dbReference>
<evidence type="ECO:0000313" key="3">
    <source>
        <dbReference type="Proteomes" id="UP001597383"/>
    </source>
</evidence>
<comment type="caution">
    <text evidence="2">The sequence shown here is derived from an EMBL/GenBank/DDBJ whole genome shotgun (WGS) entry which is preliminary data.</text>
</comment>
<keyword evidence="1" id="KW-1133">Transmembrane helix</keyword>
<accession>A0ABW4VYM8</accession>
<keyword evidence="1" id="KW-0812">Transmembrane</keyword>
<evidence type="ECO:0000313" key="2">
    <source>
        <dbReference type="EMBL" id="MFD2043826.1"/>
    </source>
</evidence>
<keyword evidence="3" id="KW-1185">Reference proteome</keyword>
<dbReference type="RefSeq" id="WP_377555881.1">
    <property type="nucleotide sequence ID" value="NZ_JBHUMI010000011.1"/>
</dbReference>